<keyword evidence="2" id="KW-0808">Transferase</keyword>
<name>A0A182P0J3_9DIPT</name>
<evidence type="ECO:0000256" key="1">
    <source>
        <dbReference type="ARBA" id="ARBA00022527"/>
    </source>
</evidence>
<keyword evidence="12" id="KW-1185">Reference proteome</keyword>
<evidence type="ECO:0000256" key="9">
    <source>
        <dbReference type="PROSITE-ProRule" id="PRU10141"/>
    </source>
</evidence>
<dbReference type="Gene3D" id="3.30.200.20">
    <property type="entry name" value="Phosphorylase Kinase, domain 1"/>
    <property type="match status" value="1"/>
</dbReference>
<evidence type="ECO:0000259" key="10">
    <source>
        <dbReference type="PROSITE" id="PS50011"/>
    </source>
</evidence>
<dbReference type="PROSITE" id="PS00107">
    <property type="entry name" value="PROTEIN_KINASE_ATP"/>
    <property type="match status" value="1"/>
</dbReference>
<evidence type="ECO:0000256" key="3">
    <source>
        <dbReference type="ARBA" id="ARBA00022741"/>
    </source>
</evidence>
<keyword evidence="3 8" id="KW-0547">Nucleotide-binding</keyword>
<evidence type="ECO:0000256" key="8">
    <source>
        <dbReference type="PIRSR" id="PIRSR630616-2"/>
    </source>
</evidence>
<feature type="binding site" evidence="8 9">
    <location>
        <position position="71"/>
    </location>
    <ligand>
        <name>ATP</name>
        <dbReference type="ChEBI" id="CHEBI:30616"/>
    </ligand>
</feature>
<feature type="binding site" evidence="8">
    <location>
        <position position="52"/>
    </location>
    <ligand>
        <name>ATP</name>
        <dbReference type="ChEBI" id="CHEBI:30616"/>
    </ligand>
</feature>
<dbReference type="Proteomes" id="UP000075885">
    <property type="component" value="Unassembled WGS sequence"/>
</dbReference>
<dbReference type="GO" id="GO:0005524">
    <property type="term" value="F:ATP binding"/>
    <property type="evidence" value="ECO:0007669"/>
    <property type="project" value="UniProtKB-UniRule"/>
</dbReference>
<proteinExistence type="predicted"/>
<comment type="catalytic activity">
    <reaction evidence="6">
        <text>L-threonyl-[protein] + ATP = O-phospho-L-threonyl-[protein] + ADP + H(+)</text>
        <dbReference type="Rhea" id="RHEA:46608"/>
        <dbReference type="Rhea" id="RHEA-COMP:11060"/>
        <dbReference type="Rhea" id="RHEA-COMP:11605"/>
        <dbReference type="ChEBI" id="CHEBI:15378"/>
        <dbReference type="ChEBI" id="CHEBI:30013"/>
        <dbReference type="ChEBI" id="CHEBI:30616"/>
        <dbReference type="ChEBI" id="CHEBI:61977"/>
        <dbReference type="ChEBI" id="CHEBI:456216"/>
        <dbReference type="EC" id="2.7.11.1"/>
    </reaction>
</comment>
<evidence type="ECO:0000256" key="2">
    <source>
        <dbReference type="ARBA" id="ARBA00022679"/>
    </source>
</evidence>
<dbReference type="SUPFAM" id="SSF56112">
    <property type="entry name" value="Protein kinase-like (PK-like)"/>
    <property type="match status" value="1"/>
</dbReference>
<feature type="domain" description="Protein kinase" evidence="10">
    <location>
        <begin position="42"/>
        <end position="108"/>
    </location>
</feature>
<dbReference type="GO" id="GO:0004674">
    <property type="term" value="F:protein serine/threonine kinase activity"/>
    <property type="evidence" value="ECO:0007669"/>
    <property type="project" value="UniProtKB-KW"/>
</dbReference>
<evidence type="ECO:0000313" key="11">
    <source>
        <dbReference type="EnsemblMetazoa" id="AEPI000425-PA"/>
    </source>
</evidence>
<dbReference type="PANTHER" id="PTHR24350">
    <property type="entry name" value="SERINE/THREONINE-PROTEIN KINASE IAL-RELATED"/>
    <property type="match status" value="1"/>
</dbReference>
<dbReference type="InterPro" id="IPR017441">
    <property type="entry name" value="Protein_kinase_ATP_BS"/>
</dbReference>
<dbReference type="InterPro" id="IPR000719">
    <property type="entry name" value="Prot_kinase_dom"/>
</dbReference>
<protein>
    <recommendedName>
        <fullName evidence="10">Protein kinase domain-containing protein</fullName>
    </recommendedName>
</protein>
<reference evidence="12" key="1">
    <citation type="submission" date="2013-03" db="EMBL/GenBank/DDBJ databases">
        <title>The Genome Sequence of Anopheles epiroticus epiroticus2.</title>
        <authorList>
            <consortium name="The Broad Institute Genomics Platform"/>
            <person name="Neafsey D.E."/>
            <person name="Howell P."/>
            <person name="Walker B."/>
            <person name="Young S.K."/>
            <person name="Zeng Q."/>
            <person name="Gargeya S."/>
            <person name="Fitzgerald M."/>
            <person name="Haas B."/>
            <person name="Abouelleil A."/>
            <person name="Allen A.W."/>
            <person name="Alvarado L."/>
            <person name="Arachchi H.M."/>
            <person name="Berlin A.M."/>
            <person name="Chapman S.B."/>
            <person name="Gainer-Dewar J."/>
            <person name="Goldberg J."/>
            <person name="Griggs A."/>
            <person name="Gujja S."/>
            <person name="Hansen M."/>
            <person name="Howarth C."/>
            <person name="Imamovic A."/>
            <person name="Ireland A."/>
            <person name="Larimer J."/>
            <person name="McCowan C."/>
            <person name="Murphy C."/>
            <person name="Pearson M."/>
            <person name="Poon T.W."/>
            <person name="Priest M."/>
            <person name="Roberts A."/>
            <person name="Saif S."/>
            <person name="Shea T."/>
            <person name="Sisk P."/>
            <person name="Sykes S."/>
            <person name="Wortman J."/>
            <person name="Nusbaum C."/>
            <person name="Birren B."/>
        </authorList>
    </citation>
    <scope>NUCLEOTIDE SEQUENCE [LARGE SCALE GENOMIC DNA]</scope>
    <source>
        <strain evidence="12">Epiroticus2</strain>
    </source>
</reference>
<dbReference type="EnsemblMetazoa" id="AEPI000425-RA">
    <property type="protein sequence ID" value="AEPI000425-PA"/>
    <property type="gene ID" value="AEPI000425"/>
</dbReference>
<dbReference type="InterPro" id="IPR030616">
    <property type="entry name" value="Aur-like"/>
</dbReference>
<evidence type="ECO:0000256" key="4">
    <source>
        <dbReference type="ARBA" id="ARBA00022777"/>
    </source>
</evidence>
<sequence>MDVFEMNGNDCDSNGSEILLKTVKMMQHPAYENPYEWSTEDFDVGRAVGRGKFGRVYIARERESGFMVAMKVMFKSQLTKWNLLRIPSSSRITLRDVMNHPWIVQMKK</sequence>
<evidence type="ECO:0000256" key="7">
    <source>
        <dbReference type="ARBA" id="ARBA00048679"/>
    </source>
</evidence>
<keyword evidence="5 8" id="KW-0067">ATP-binding</keyword>
<keyword evidence="1" id="KW-0723">Serine/threonine-protein kinase</keyword>
<dbReference type="AlphaFoldDB" id="A0A182P0J3"/>
<dbReference type="InterPro" id="IPR011009">
    <property type="entry name" value="Kinase-like_dom_sf"/>
</dbReference>
<organism evidence="11 12">
    <name type="scientific">Anopheles epiroticus</name>
    <dbReference type="NCBI Taxonomy" id="199890"/>
    <lineage>
        <taxon>Eukaryota</taxon>
        <taxon>Metazoa</taxon>
        <taxon>Ecdysozoa</taxon>
        <taxon>Arthropoda</taxon>
        <taxon>Hexapoda</taxon>
        <taxon>Insecta</taxon>
        <taxon>Pterygota</taxon>
        <taxon>Neoptera</taxon>
        <taxon>Endopterygota</taxon>
        <taxon>Diptera</taxon>
        <taxon>Nematocera</taxon>
        <taxon>Culicoidea</taxon>
        <taxon>Culicidae</taxon>
        <taxon>Anophelinae</taxon>
        <taxon>Anopheles</taxon>
    </lineage>
</organism>
<evidence type="ECO:0000256" key="6">
    <source>
        <dbReference type="ARBA" id="ARBA00047899"/>
    </source>
</evidence>
<dbReference type="STRING" id="199890.A0A182P0J3"/>
<dbReference type="VEuPathDB" id="VectorBase:AEPI000425"/>
<comment type="catalytic activity">
    <reaction evidence="7">
        <text>L-seryl-[protein] + ATP = O-phospho-L-seryl-[protein] + ADP + H(+)</text>
        <dbReference type="Rhea" id="RHEA:17989"/>
        <dbReference type="Rhea" id="RHEA-COMP:9863"/>
        <dbReference type="Rhea" id="RHEA-COMP:11604"/>
        <dbReference type="ChEBI" id="CHEBI:15378"/>
        <dbReference type="ChEBI" id="CHEBI:29999"/>
        <dbReference type="ChEBI" id="CHEBI:30616"/>
        <dbReference type="ChEBI" id="CHEBI:83421"/>
        <dbReference type="ChEBI" id="CHEBI:456216"/>
        <dbReference type="EC" id="2.7.11.1"/>
    </reaction>
</comment>
<dbReference type="PROSITE" id="PS50011">
    <property type="entry name" value="PROTEIN_KINASE_DOM"/>
    <property type="match status" value="1"/>
</dbReference>
<evidence type="ECO:0000313" key="12">
    <source>
        <dbReference type="Proteomes" id="UP000075885"/>
    </source>
</evidence>
<evidence type="ECO:0000256" key="5">
    <source>
        <dbReference type="ARBA" id="ARBA00022840"/>
    </source>
</evidence>
<keyword evidence="4" id="KW-0418">Kinase</keyword>
<accession>A0A182P0J3</accession>
<reference evidence="11" key="2">
    <citation type="submission" date="2020-05" db="UniProtKB">
        <authorList>
            <consortium name="EnsemblMetazoa"/>
        </authorList>
    </citation>
    <scope>IDENTIFICATION</scope>
    <source>
        <strain evidence="11">Epiroticus2</strain>
    </source>
</reference>